<evidence type="ECO:0000313" key="3">
    <source>
        <dbReference type="Proteomes" id="UP000604046"/>
    </source>
</evidence>
<accession>A0A812PIQ6</accession>
<feature type="compositionally biased region" description="Polar residues" evidence="1">
    <location>
        <begin position="181"/>
        <end position="200"/>
    </location>
</feature>
<feature type="region of interest" description="Disordered" evidence="1">
    <location>
        <begin position="178"/>
        <end position="203"/>
    </location>
</feature>
<keyword evidence="3" id="KW-1185">Reference proteome</keyword>
<dbReference type="EMBL" id="CAJNDS010002115">
    <property type="protein sequence ID" value="CAE7335610.1"/>
    <property type="molecule type" value="Genomic_DNA"/>
</dbReference>
<comment type="caution">
    <text evidence="2">The sequence shown here is derived from an EMBL/GenBank/DDBJ whole genome shotgun (WGS) entry which is preliminary data.</text>
</comment>
<reference evidence="2" key="1">
    <citation type="submission" date="2021-02" db="EMBL/GenBank/DDBJ databases">
        <authorList>
            <person name="Dougan E. K."/>
            <person name="Rhodes N."/>
            <person name="Thang M."/>
            <person name="Chan C."/>
        </authorList>
    </citation>
    <scope>NUCLEOTIDE SEQUENCE</scope>
</reference>
<feature type="region of interest" description="Disordered" evidence="1">
    <location>
        <begin position="1"/>
        <end position="78"/>
    </location>
</feature>
<proteinExistence type="predicted"/>
<feature type="compositionally biased region" description="Low complexity" evidence="1">
    <location>
        <begin position="43"/>
        <end position="53"/>
    </location>
</feature>
<sequence length="399" mass="42799">MLPEYDSQSPPPADDELRSVDPDGPGGMLAVLQTQPDHERRQLQAAAEAAARLTRSLDQGGAEGGDGDGGGSRAGGAGGEPVCAERLALQGDAAAAAALLAATTSMPVNSIALPAAAFSTGGAARKDTALAQLSGATAQIQTLTAQMGSLGDTVRGHDTRLGTAEGRLGELEAEVRRLRSVSPSPAATRGSSPRFSQAGSSLPDRHIDDFQIVVGGWDEARRVEIEGEVTRLFSDAQAEALLKRVHVPYARSRYCRVELLFPDDRPRAKRELQGTVLHALRQRVSEGSRLPGQGSARLWAKRNRGPEERAKIRAIVSMKALALEFVSETDVDFDWSGRVWVKGREILFHADRRPPFDGAVMLQNGRGEDTGWYVRLGDFAALLGVAEETLRQRLDLRDE</sequence>
<dbReference type="AlphaFoldDB" id="A0A812PIQ6"/>
<evidence type="ECO:0000313" key="2">
    <source>
        <dbReference type="EMBL" id="CAE7335610.1"/>
    </source>
</evidence>
<evidence type="ECO:0000256" key="1">
    <source>
        <dbReference type="SAM" id="MobiDB-lite"/>
    </source>
</evidence>
<feature type="compositionally biased region" description="Gly residues" evidence="1">
    <location>
        <begin position="61"/>
        <end position="78"/>
    </location>
</feature>
<name>A0A812PIQ6_9DINO</name>
<gene>
    <name evidence="2" type="ORF">SNAT2548_LOCUS17554</name>
</gene>
<protein>
    <submittedName>
        <fullName evidence="2">Uncharacterized protein</fullName>
    </submittedName>
</protein>
<dbReference type="Proteomes" id="UP000604046">
    <property type="component" value="Unassembled WGS sequence"/>
</dbReference>
<organism evidence="2 3">
    <name type="scientific">Symbiodinium natans</name>
    <dbReference type="NCBI Taxonomy" id="878477"/>
    <lineage>
        <taxon>Eukaryota</taxon>
        <taxon>Sar</taxon>
        <taxon>Alveolata</taxon>
        <taxon>Dinophyceae</taxon>
        <taxon>Suessiales</taxon>
        <taxon>Symbiodiniaceae</taxon>
        <taxon>Symbiodinium</taxon>
    </lineage>
</organism>
<dbReference type="OrthoDB" id="434663at2759"/>